<reference evidence="3 4" key="1">
    <citation type="journal article" date="2018" name="PLoS Genet.">
        <title>Population sequencing reveals clonal diversity and ancestral inbreeding in the grapevine cultivar Chardonnay.</title>
        <authorList>
            <person name="Roach M.J."/>
            <person name="Johnson D.L."/>
            <person name="Bohlmann J."/>
            <person name="van Vuuren H.J."/>
            <person name="Jones S.J."/>
            <person name="Pretorius I.S."/>
            <person name="Schmidt S.A."/>
            <person name="Borneman A.R."/>
        </authorList>
    </citation>
    <scope>NUCLEOTIDE SEQUENCE [LARGE SCALE GENOMIC DNA]</scope>
    <source>
        <strain evidence="4">cv. Chardonnay</strain>
        <tissue evidence="3">Leaf</tissue>
    </source>
</reference>
<dbReference type="SMART" id="SM00240">
    <property type="entry name" value="FHA"/>
    <property type="match status" value="1"/>
</dbReference>
<evidence type="ECO:0000313" key="3">
    <source>
        <dbReference type="EMBL" id="RVX22269.1"/>
    </source>
</evidence>
<dbReference type="AlphaFoldDB" id="A0A438KM36"/>
<protein>
    <submittedName>
        <fullName evidence="3">FHA domain-containing protein</fullName>
    </submittedName>
</protein>
<dbReference type="Proteomes" id="UP000288805">
    <property type="component" value="Unassembled WGS sequence"/>
</dbReference>
<dbReference type="PANTHER" id="PTHR23308">
    <property type="entry name" value="NUCLEAR INHIBITOR OF PROTEIN PHOSPHATASE-1"/>
    <property type="match status" value="1"/>
</dbReference>
<comment type="caution">
    <text evidence="3">The sequence shown here is derived from an EMBL/GenBank/DDBJ whole genome shotgun (WGS) entry which is preliminary data.</text>
</comment>
<dbReference type="EMBL" id="QGNW01000004">
    <property type="protein sequence ID" value="RVX22269.1"/>
    <property type="molecule type" value="Genomic_DNA"/>
</dbReference>
<sequence length="373" mass="41151">MEGPLLKLIIEKGPRGGETLEFKPGSAIRIGRVVRGNNLPIKDYGISSKHLSIQFESGKWVVRDLDSSNGTILNNAQLSPDDPADLRDFDSIKIGEFTSITVRIVQCDESRLRRNPRRGGAGKEGKLDSVGSVAENRGRKGVSKTVRVVKEEENEADLASVSEVGFGKELDNNLGVVAENRGGRGRPKRAKVLKNEAVEESGEVQGRERSLSLGIESENVGQVGVEPVRQMVQGGLGQIGIEEKKTRVGLRRKRNTQDEPMETVAIDGTTDQEVVKGSNCGEKICTASTSMSGAKEWPTEVGDGPDLEKMTLGDWFDYLELHLPKQIYDVTEEMIAGMRERGERVREYMLQQKNEKGGKQEEKLLTTFLFILK</sequence>
<feature type="region of interest" description="Disordered" evidence="1">
    <location>
        <begin position="113"/>
        <end position="138"/>
    </location>
</feature>
<gene>
    <name evidence="3" type="primary">VvCHDp000107_1</name>
    <name evidence="3" type="ORF">CK203_001010</name>
</gene>
<dbReference type="InterPro" id="IPR050923">
    <property type="entry name" value="Cell_Proc_Reg/RNA_Proc"/>
</dbReference>
<proteinExistence type="predicted"/>
<dbReference type="SUPFAM" id="SSF49879">
    <property type="entry name" value="SMAD/FHA domain"/>
    <property type="match status" value="1"/>
</dbReference>
<feature type="domain" description="FHA" evidence="2">
    <location>
        <begin position="28"/>
        <end position="78"/>
    </location>
</feature>
<dbReference type="PROSITE" id="PS50006">
    <property type="entry name" value="FHA_DOMAIN"/>
    <property type="match status" value="1"/>
</dbReference>
<dbReference type="InterPro" id="IPR000253">
    <property type="entry name" value="FHA_dom"/>
</dbReference>
<evidence type="ECO:0000256" key="1">
    <source>
        <dbReference type="SAM" id="MobiDB-lite"/>
    </source>
</evidence>
<organism evidence="3 4">
    <name type="scientific">Vitis vinifera</name>
    <name type="common">Grape</name>
    <dbReference type="NCBI Taxonomy" id="29760"/>
    <lineage>
        <taxon>Eukaryota</taxon>
        <taxon>Viridiplantae</taxon>
        <taxon>Streptophyta</taxon>
        <taxon>Embryophyta</taxon>
        <taxon>Tracheophyta</taxon>
        <taxon>Spermatophyta</taxon>
        <taxon>Magnoliopsida</taxon>
        <taxon>eudicotyledons</taxon>
        <taxon>Gunneridae</taxon>
        <taxon>Pentapetalae</taxon>
        <taxon>rosids</taxon>
        <taxon>Vitales</taxon>
        <taxon>Vitaceae</taxon>
        <taxon>Viteae</taxon>
        <taxon>Vitis</taxon>
    </lineage>
</organism>
<dbReference type="Gene3D" id="2.60.200.20">
    <property type="match status" value="1"/>
</dbReference>
<dbReference type="InterPro" id="IPR008984">
    <property type="entry name" value="SMAD_FHA_dom_sf"/>
</dbReference>
<name>A0A438KM36_VITVI</name>
<evidence type="ECO:0000313" key="4">
    <source>
        <dbReference type="Proteomes" id="UP000288805"/>
    </source>
</evidence>
<dbReference type="Pfam" id="PF00498">
    <property type="entry name" value="FHA"/>
    <property type="match status" value="1"/>
</dbReference>
<evidence type="ECO:0000259" key="2">
    <source>
        <dbReference type="PROSITE" id="PS50006"/>
    </source>
</evidence>
<accession>A0A438KM36</accession>